<dbReference type="GO" id="GO:0009424">
    <property type="term" value="C:bacterial-type flagellum hook"/>
    <property type="evidence" value="ECO:0007669"/>
    <property type="project" value="TreeGrafter"/>
</dbReference>
<gene>
    <name evidence="5" type="ORF">HSBAA_01460</name>
</gene>
<organism evidence="5 6">
    <name type="scientific">Vreelandella sulfidaeris</name>
    <dbReference type="NCBI Taxonomy" id="115553"/>
    <lineage>
        <taxon>Bacteria</taxon>
        <taxon>Pseudomonadati</taxon>
        <taxon>Pseudomonadota</taxon>
        <taxon>Gammaproteobacteria</taxon>
        <taxon>Oceanospirillales</taxon>
        <taxon>Halomonadaceae</taxon>
        <taxon>Vreelandella</taxon>
    </lineage>
</organism>
<reference evidence="5 6" key="1">
    <citation type="journal article" date="2019" name="Microbiol. Resour. Announc.">
        <title>Complete Genome Sequence of Halomonas sulfidaeris Strain Esulfide1 Isolated from a Metal Sulfide Rock at a Depth of 2,200 Meters, Obtained Using Nanopore Sequencing.</title>
        <authorList>
            <person name="Saito M."/>
            <person name="Nishigata A."/>
            <person name="Galipon J."/>
            <person name="Arakawa K."/>
        </authorList>
    </citation>
    <scope>NUCLEOTIDE SEQUENCE [LARGE SCALE GENOMIC DNA]</scope>
    <source>
        <strain evidence="5 6">ATCC BAA-803</strain>
    </source>
</reference>
<feature type="domain" description="Flagellar basal-body/hook protein C-terminal" evidence="4">
    <location>
        <begin position="5"/>
        <end position="48"/>
    </location>
</feature>
<dbReference type="PANTHER" id="PTHR30435:SF1">
    <property type="entry name" value="FLAGELLAR HOOK PROTEIN FLGE"/>
    <property type="match status" value="1"/>
</dbReference>
<evidence type="ECO:0000256" key="2">
    <source>
        <dbReference type="ARBA" id="ARBA00009677"/>
    </source>
</evidence>
<dbReference type="EMBL" id="AP019514">
    <property type="protein sequence ID" value="BBI58840.1"/>
    <property type="molecule type" value="Genomic_DNA"/>
</dbReference>
<dbReference type="Pfam" id="PF06429">
    <property type="entry name" value="Flg_bbr_C"/>
    <property type="match status" value="1"/>
</dbReference>
<dbReference type="KEGG" id="hsr:HSBAA_01460"/>
<dbReference type="GO" id="GO:0071978">
    <property type="term" value="P:bacterial-type flagellum-dependent swarming motility"/>
    <property type="evidence" value="ECO:0007669"/>
    <property type="project" value="TreeGrafter"/>
</dbReference>
<protein>
    <recommendedName>
        <fullName evidence="4">Flagellar basal-body/hook protein C-terminal domain-containing protein</fullName>
    </recommendedName>
</protein>
<dbReference type="PANTHER" id="PTHR30435">
    <property type="entry name" value="FLAGELLAR PROTEIN"/>
    <property type="match status" value="1"/>
</dbReference>
<evidence type="ECO:0000259" key="4">
    <source>
        <dbReference type="Pfam" id="PF06429"/>
    </source>
</evidence>
<dbReference type="InterPro" id="IPR010930">
    <property type="entry name" value="Flg_bb/hook_C_dom"/>
</dbReference>
<dbReference type="SUPFAM" id="SSF64518">
    <property type="entry name" value="Phase 1 flagellin"/>
    <property type="match status" value="1"/>
</dbReference>
<accession>A0A455TZB3</accession>
<evidence type="ECO:0000256" key="1">
    <source>
        <dbReference type="ARBA" id="ARBA00004117"/>
    </source>
</evidence>
<dbReference type="AlphaFoldDB" id="A0A455TZB3"/>
<evidence type="ECO:0000313" key="5">
    <source>
        <dbReference type="EMBL" id="BBI58840.1"/>
    </source>
</evidence>
<sequence>MIEASAVETSNVDMARELVDMIVAQRAYQANSQTISTQDELLQTIINL</sequence>
<dbReference type="GO" id="GO:0009425">
    <property type="term" value="C:bacterial-type flagellum basal body"/>
    <property type="evidence" value="ECO:0007669"/>
    <property type="project" value="UniProtKB-SubCell"/>
</dbReference>
<keyword evidence="3" id="KW-0975">Bacterial flagellum</keyword>
<comment type="subcellular location">
    <subcellularLocation>
        <location evidence="1">Bacterial flagellum basal body</location>
    </subcellularLocation>
</comment>
<evidence type="ECO:0000256" key="3">
    <source>
        <dbReference type="ARBA" id="ARBA00023143"/>
    </source>
</evidence>
<dbReference type="GO" id="GO:0005829">
    <property type="term" value="C:cytosol"/>
    <property type="evidence" value="ECO:0007669"/>
    <property type="project" value="TreeGrafter"/>
</dbReference>
<name>A0A455TZB3_9GAMM</name>
<evidence type="ECO:0000313" key="6">
    <source>
        <dbReference type="Proteomes" id="UP000320231"/>
    </source>
</evidence>
<proteinExistence type="inferred from homology"/>
<comment type="similarity">
    <text evidence="2">Belongs to the flagella basal body rod proteins family.</text>
</comment>
<dbReference type="Proteomes" id="UP000320231">
    <property type="component" value="Chromosome"/>
</dbReference>